<dbReference type="EMBL" id="BLJY01000002">
    <property type="protein sequence ID" value="GFF13481.1"/>
    <property type="molecule type" value="Genomic_DNA"/>
</dbReference>
<dbReference type="Proteomes" id="UP000452235">
    <property type="component" value="Unassembled WGS sequence"/>
</dbReference>
<evidence type="ECO:0000313" key="2">
    <source>
        <dbReference type="EMBL" id="GFF13481.1"/>
    </source>
</evidence>
<dbReference type="AlphaFoldDB" id="A0A5M3YUW0"/>
<proteinExistence type="predicted"/>
<organism evidence="2 3">
    <name type="scientific">Aspergillus terreus</name>
    <dbReference type="NCBI Taxonomy" id="33178"/>
    <lineage>
        <taxon>Eukaryota</taxon>
        <taxon>Fungi</taxon>
        <taxon>Dikarya</taxon>
        <taxon>Ascomycota</taxon>
        <taxon>Pezizomycotina</taxon>
        <taxon>Eurotiomycetes</taxon>
        <taxon>Eurotiomycetidae</taxon>
        <taxon>Eurotiales</taxon>
        <taxon>Aspergillaceae</taxon>
        <taxon>Aspergillus</taxon>
        <taxon>Aspergillus subgen. Circumdati</taxon>
    </lineage>
</organism>
<dbReference type="VEuPathDB" id="FungiDB:ATEG_02492"/>
<sequence>MPQPLPTDLPIHSFTTATELETFLEHAHTTARGIWLRLTKKSKSKSPGTSTPTLTAAEAVETALCFGWIDGRSKSHDDASWLMRFTPRRPRSLWSKKNVATATRLLAEGRMRPAGLAQVEAAKADGRWDRAYDGVTVPGDLEAALRAAPGAVEAFEGMARGERYGALLRVQMAPVRSRARYVAALVERLVQGQPQTGSAEKRKREREPRERDLRSRRRLE</sequence>
<protein>
    <submittedName>
        <fullName evidence="2">Uncharacterized protein</fullName>
    </submittedName>
</protein>
<gene>
    <name evidence="2" type="ORF">ATEIFO6365_0002059200</name>
</gene>
<evidence type="ECO:0000313" key="3">
    <source>
        <dbReference type="Proteomes" id="UP000452235"/>
    </source>
</evidence>
<evidence type="ECO:0000256" key="1">
    <source>
        <dbReference type="SAM" id="MobiDB-lite"/>
    </source>
</evidence>
<feature type="region of interest" description="Disordered" evidence="1">
    <location>
        <begin position="192"/>
        <end position="220"/>
    </location>
</feature>
<reference evidence="2 3" key="1">
    <citation type="submission" date="2020-01" db="EMBL/GenBank/DDBJ databases">
        <title>Aspergillus terreus IFO 6365 whole genome shotgun sequence.</title>
        <authorList>
            <person name="Kanamasa S."/>
            <person name="Takahashi H."/>
        </authorList>
    </citation>
    <scope>NUCLEOTIDE SEQUENCE [LARGE SCALE GENOMIC DNA]</scope>
    <source>
        <strain evidence="2 3">IFO 6365</strain>
    </source>
</reference>
<name>A0A5M3YUW0_ASPTE</name>
<accession>A0A5M3YUW0</accession>
<feature type="compositionally biased region" description="Basic and acidic residues" evidence="1">
    <location>
        <begin position="199"/>
        <end position="220"/>
    </location>
</feature>
<keyword evidence="3" id="KW-1185">Reference proteome</keyword>
<comment type="caution">
    <text evidence="2">The sequence shown here is derived from an EMBL/GenBank/DDBJ whole genome shotgun (WGS) entry which is preliminary data.</text>
</comment>
<dbReference type="OrthoDB" id="10263401at2759"/>
<dbReference type="Pfam" id="PF13376">
    <property type="entry name" value="OmdA"/>
    <property type="match status" value="1"/>
</dbReference>